<evidence type="ECO:0000256" key="7">
    <source>
        <dbReference type="SAM" id="MobiDB-lite"/>
    </source>
</evidence>
<dbReference type="InterPro" id="IPR000052">
    <property type="entry name" value="Pltvir_coat"/>
</dbReference>
<dbReference type="EMBL" id="KY774448">
    <property type="protein sequence ID" value="AVD50426.1"/>
    <property type="molecule type" value="Genomic_RNA"/>
</dbReference>
<organism evidence="9">
    <name type="scientific">Cherry green ring mottle virus</name>
    <dbReference type="NCBI Taxonomy" id="65467"/>
    <lineage>
        <taxon>Viruses</taxon>
        <taxon>Riboviria</taxon>
        <taxon>Orthornavirae</taxon>
        <taxon>Kitrinoviricota</taxon>
        <taxon>Alsuviricetes</taxon>
        <taxon>Tymovirales</taxon>
        <taxon>Betaflexiviridae</taxon>
        <taxon>Quinvirinae</taxon>
        <taxon>Robigovirus</taxon>
        <taxon>Robigovirus viridiavii</taxon>
    </lineage>
</organism>
<evidence type="ECO:0000256" key="3">
    <source>
        <dbReference type="ARBA" id="ARBA00022497"/>
    </source>
</evidence>
<reference evidence="9" key="1">
    <citation type="submission" date="2017-03" db="EMBL/GenBank/DDBJ databases">
        <title>Identification of several viruses from Peach (Prunus domestica) in Mexico.</title>
        <authorList>
            <person name="De La Torre Almaraz R."/>
            <person name="Sanchez Navarro J."/>
            <person name="Pallas V."/>
        </authorList>
    </citation>
    <scope>NUCLEOTIDE SEQUENCE</scope>
    <source>
        <strain evidence="9">DuraznoMex1</strain>
    </source>
</reference>
<evidence type="ECO:0000259" key="8">
    <source>
        <dbReference type="PROSITE" id="PS00418"/>
    </source>
</evidence>
<evidence type="ECO:0000256" key="6">
    <source>
        <dbReference type="ARBA" id="ARBA00031336"/>
    </source>
</evidence>
<evidence type="ECO:0000256" key="2">
    <source>
        <dbReference type="ARBA" id="ARBA00018091"/>
    </source>
</evidence>
<name>A0A3S7ED09_9VIRU</name>
<protein>
    <recommendedName>
        <fullName evidence="2">Capsid protein</fullName>
    </recommendedName>
    <alternativeName>
        <fullName evidence="6">Coat protein</fullName>
    </alternativeName>
</protein>
<sequence>MADEFETNADGTFKLDAAGRKIPKKAQTEQPAQQPNPESSNTKKSDIDILRARRKRVAFNPADPTSSPSRSFINGIQEADPVTLNVASDDTVKAITADWSEFLKVPQEKIFDCIFDVVWYCYHNSSSDKTKLIGKARNGTNLEELASTIRGYCSLRSFCSKYAPVVWNYGISNEIPPANWQRRKVVEGAKFAAFDFFEAVTSAAALQPIEGLIRNPTDKEMTAGASLKEISLMRDEIRRGTSSTLMTEVTGGRTGQVQPIKKIGSDE</sequence>
<keyword evidence="5" id="KW-0946">Virion</keyword>
<dbReference type="PRINTS" id="PR00232">
    <property type="entry name" value="POTXCARLCOAT"/>
</dbReference>
<accession>A0A3S7ED09</accession>
<dbReference type="GO" id="GO:0005198">
    <property type="term" value="F:structural molecule activity"/>
    <property type="evidence" value="ECO:0007669"/>
    <property type="project" value="InterPro"/>
</dbReference>
<feature type="compositionally biased region" description="Polar residues" evidence="7">
    <location>
        <begin position="28"/>
        <end position="40"/>
    </location>
</feature>
<evidence type="ECO:0000256" key="5">
    <source>
        <dbReference type="ARBA" id="ARBA00022844"/>
    </source>
</evidence>
<feature type="region of interest" description="Disordered" evidence="7">
    <location>
        <begin position="1"/>
        <end position="47"/>
    </location>
</feature>
<feature type="domain" description="Potexviruses and carlaviruses coat protein" evidence="8">
    <location>
        <begin position="190"/>
        <end position="205"/>
    </location>
</feature>
<evidence type="ECO:0000256" key="4">
    <source>
        <dbReference type="ARBA" id="ARBA00022561"/>
    </source>
</evidence>
<dbReference type="PROSITE" id="PS00418">
    <property type="entry name" value="POTEX_CARLAVIRUS_COAT"/>
    <property type="match status" value="1"/>
</dbReference>
<keyword evidence="4 9" id="KW-0167">Capsid protein</keyword>
<gene>
    <name evidence="9" type="primary">CP</name>
</gene>
<keyword evidence="3" id="KW-1139">Helical capsid protein</keyword>
<dbReference type="Pfam" id="PF00286">
    <property type="entry name" value="Flexi_CP"/>
    <property type="match status" value="1"/>
</dbReference>
<evidence type="ECO:0000313" key="9">
    <source>
        <dbReference type="EMBL" id="AVD50426.1"/>
    </source>
</evidence>
<dbReference type="GO" id="GO:0019029">
    <property type="term" value="C:helical viral capsid"/>
    <property type="evidence" value="ECO:0007669"/>
    <property type="project" value="UniProtKB-KW"/>
</dbReference>
<comment type="subcellular location">
    <subcellularLocation>
        <location evidence="1">Virion</location>
    </subcellularLocation>
</comment>
<proteinExistence type="predicted"/>
<evidence type="ECO:0000256" key="1">
    <source>
        <dbReference type="ARBA" id="ARBA00004328"/>
    </source>
</evidence>